<comment type="caution">
    <text evidence="1">The sequence shown here is derived from an EMBL/GenBank/DDBJ whole genome shotgun (WGS) entry which is preliminary data.</text>
</comment>
<proteinExistence type="predicted"/>
<dbReference type="PANTHER" id="PTHR24006:SF747">
    <property type="entry name" value="UBIQUITIN CARBOXYL-TERMINAL HYDROLASE 20"/>
    <property type="match status" value="1"/>
</dbReference>
<sequence>PAKQAVAVGFLDRVDPNMLRCCNCGHSSSTYEPLIDLSLEIDNVDTLPSALESFTKVENIDAKLKCDSCKEE</sequence>
<dbReference type="EMBL" id="JASCZI010093365">
    <property type="protein sequence ID" value="MED6153245.1"/>
    <property type="molecule type" value="Genomic_DNA"/>
</dbReference>
<dbReference type="InterPro" id="IPR038765">
    <property type="entry name" value="Papain-like_cys_pep_sf"/>
</dbReference>
<protein>
    <submittedName>
        <fullName evidence="1">Ubiquitin carboxyl-terminal hydrolase 20</fullName>
        <ecNumber evidence="1">3.4.19.12</ecNumber>
    </submittedName>
</protein>
<dbReference type="InterPro" id="IPR050164">
    <property type="entry name" value="Peptidase_C19"/>
</dbReference>
<dbReference type="Proteomes" id="UP001341840">
    <property type="component" value="Unassembled WGS sequence"/>
</dbReference>
<dbReference type="PANTHER" id="PTHR24006">
    <property type="entry name" value="UBIQUITIN CARBOXYL-TERMINAL HYDROLASE"/>
    <property type="match status" value="1"/>
</dbReference>
<reference evidence="1 2" key="1">
    <citation type="journal article" date="2023" name="Plants (Basel)">
        <title>Bridging the Gap: Combining Genomics and Transcriptomics Approaches to Understand Stylosanthes scabra, an Orphan Legume from the Brazilian Caatinga.</title>
        <authorList>
            <person name="Ferreira-Neto J.R.C."/>
            <person name="da Silva M.D."/>
            <person name="Binneck E."/>
            <person name="de Melo N.F."/>
            <person name="da Silva R.H."/>
            <person name="de Melo A.L.T.M."/>
            <person name="Pandolfi V."/>
            <person name="Bustamante F.O."/>
            <person name="Brasileiro-Vidal A.C."/>
            <person name="Benko-Iseppon A.M."/>
        </authorList>
    </citation>
    <scope>NUCLEOTIDE SEQUENCE [LARGE SCALE GENOMIC DNA]</scope>
    <source>
        <tissue evidence="1">Leaves</tissue>
    </source>
</reference>
<dbReference type="GO" id="GO:0004843">
    <property type="term" value="F:cysteine-type deubiquitinase activity"/>
    <property type="evidence" value="ECO:0007669"/>
    <property type="project" value="UniProtKB-EC"/>
</dbReference>
<dbReference type="EC" id="3.4.19.12" evidence="1"/>
<evidence type="ECO:0000313" key="1">
    <source>
        <dbReference type="EMBL" id="MED6153245.1"/>
    </source>
</evidence>
<name>A0ABU6TYG0_9FABA</name>
<dbReference type="SUPFAM" id="SSF54001">
    <property type="entry name" value="Cysteine proteinases"/>
    <property type="match status" value="1"/>
</dbReference>
<feature type="non-terminal residue" evidence="1">
    <location>
        <position position="1"/>
    </location>
</feature>
<organism evidence="1 2">
    <name type="scientific">Stylosanthes scabra</name>
    <dbReference type="NCBI Taxonomy" id="79078"/>
    <lineage>
        <taxon>Eukaryota</taxon>
        <taxon>Viridiplantae</taxon>
        <taxon>Streptophyta</taxon>
        <taxon>Embryophyta</taxon>
        <taxon>Tracheophyta</taxon>
        <taxon>Spermatophyta</taxon>
        <taxon>Magnoliopsida</taxon>
        <taxon>eudicotyledons</taxon>
        <taxon>Gunneridae</taxon>
        <taxon>Pentapetalae</taxon>
        <taxon>rosids</taxon>
        <taxon>fabids</taxon>
        <taxon>Fabales</taxon>
        <taxon>Fabaceae</taxon>
        <taxon>Papilionoideae</taxon>
        <taxon>50 kb inversion clade</taxon>
        <taxon>dalbergioids sensu lato</taxon>
        <taxon>Dalbergieae</taxon>
        <taxon>Pterocarpus clade</taxon>
        <taxon>Stylosanthes</taxon>
    </lineage>
</organism>
<feature type="non-terminal residue" evidence="1">
    <location>
        <position position="72"/>
    </location>
</feature>
<keyword evidence="2" id="KW-1185">Reference proteome</keyword>
<evidence type="ECO:0000313" key="2">
    <source>
        <dbReference type="Proteomes" id="UP001341840"/>
    </source>
</evidence>
<keyword evidence="1" id="KW-0378">Hydrolase</keyword>
<gene>
    <name evidence="1" type="primary">UBP20</name>
    <name evidence="1" type="ORF">PIB30_100008</name>
</gene>
<accession>A0ABU6TYG0</accession>
<dbReference type="Gene3D" id="3.90.70.10">
    <property type="entry name" value="Cysteine proteinases"/>
    <property type="match status" value="1"/>
</dbReference>